<feature type="region of interest" description="Disordered" evidence="9">
    <location>
        <begin position="1"/>
        <end position="98"/>
    </location>
</feature>
<dbReference type="OrthoDB" id="5296287at2759"/>
<feature type="transmembrane region" description="Helical" evidence="10">
    <location>
        <begin position="178"/>
        <end position="198"/>
    </location>
</feature>
<dbReference type="Gene3D" id="1.20.1250.20">
    <property type="entry name" value="MFS general substrate transporter like domains"/>
    <property type="match status" value="1"/>
</dbReference>
<evidence type="ECO:0000256" key="8">
    <source>
        <dbReference type="ARBA" id="ARBA00077167"/>
    </source>
</evidence>
<dbReference type="Proteomes" id="UP000308549">
    <property type="component" value="Unassembled WGS sequence"/>
</dbReference>
<comment type="similarity">
    <text evidence="5">Belongs to the major facilitator superfamily. CAR1 family.</text>
</comment>
<evidence type="ECO:0000256" key="7">
    <source>
        <dbReference type="ARBA" id="ARBA00069139"/>
    </source>
</evidence>
<comment type="subcellular location">
    <subcellularLocation>
        <location evidence="1">Membrane</location>
        <topology evidence="1">Multi-pass membrane protein</topology>
    </subcellularLocation>
</comment>
<dbReference type="PANTHER" id="PTHR23502">
    <property type="entry name" value="MAJOR FACILITATOR SUPERFAMILY"/>
    <property type="match status" value="1"/>
</dbReference>
<evidence type="ECO:0000259" key="11">
    <source>
        <dbReference type="PROSITE" id="PS50850"/>
    </source>
</evidence>
<dbReference type="InterPro" id="IPR020846">
    <property type="entry name" value="MFS_dom"/>
</dbReference>
<evidence type="ECO:0000313" key="12">
    <source>
        <dbReference type="EMBL" id="TKA21675.1"/>
    </source>
</evidence>
<keyword evidence="13" id="KW-1185">Reference proteome</keyword>
<evidence type="ECO:0000313" key="13">
    <source>
        <dbReference type="Proteomes" id="UP000308549"/>
    </source>
</evidence>
<sequence>MANPAIPAVLGGDLPEREQLAAAEGHDGDIPSNEGVVRDHDAEEAAEKTSGENDKATSSNASDMERHSDLEKGPGTSAEEEEAERDPNIVDWDGPDDPANPINWTATRKWTNIGVISAMTLLTPLASSMFAPGVPEVMATFNSTSNSIATFVVSVFLLGFAFGPLVIAPLSELYGRSIVYNVCNVFFVIFTIACAVASDMGMLIGFRFLAGAWGVAPITNGGGTIADLMRPEERGGAMAIWAIGPLLGPVIGPIAGGFLAEAEGWRWIFWVIAIACGIVTILGFFIIEETYAVTILARKTKRLRKETGNTNLRSKLDQGLTATELFTRAIVRPAKLLFLSPICAAMSVYMAFVYAILYLLFTTFTYVFEDNYGFSQGIIGLVYIGLGIGMLLGLLLLGKSSDPLMKHLANKHNDGKLKPEYRLPILIYAGPTIPLGLFIYGWTAQYQIQWAVPLLGTLFVGVGLIACFMCINTYLVDTFTVYAASALAANTVLRSLFGATFPLFGLQLYDTLGLGWGNSLLAFIALAMCPIPVLFYRYGERLRTHPRFQVQL</sequence>
<evidence type="ECO:0000256" key="10">
    <source>
        <dbReference type="SAM" id="Phobius"/>
    </source>
</evidence>
<keyword evidence="4 10" id="KW-0472">Membrane</keyword>
<evidence type="ECO:0000256" key="2">
    <source>
        <dbReference type="ARBA" id="ARBA00022692"/>
    </source>
</evidence>
<feature type="transmembrane region" description="Helical" evidence="10">
    <location>
        <begin position="151"/>
        <end position="171"/>
    </location>
</feature>
<keyword evidence="3 10" id="KW-1133">Transmembrane helix</keyword>
<feature type="compositionally biased region" description="Basic and acidic residues" evidence="9">
    <location>
        <begin position="36"/>
        <end position="55"/>
    </location>
</feature>
<dbReference type="CDD" id="cd17323">
    <property type="entry name" value="MFS_Tpo1_MDR_like"/>
    <property type="match status" value="1"/>
</dbReference>
<name>A0A4U0TJE4_9PEZI</name>
<dbReference type="InterPro" id="IPR011701">
    <property type="entry name" value="MFS"/>
</dbReference>
<evidence type="ECO:0000256" key="1">
    <source>
        <dbReference type="ARBA" id="ARBA00004141"/>
    </source>
</evidence>
<feature type="domain" description="Major facilitator superfamily (MFS) profile" evidence="11">
    <location>
        <begin position="112"/>
        <end position="542"/>
    </location>
</feature>
<protein>
    <recommendedName>
        <fullName evidence="7">Cercosporin MFS transporter CTB4</fullName>
    </recommendedName>
    <alternativeName>
        <fullName evidence="8">Cercosporin toxin biosynthesis cluster protein 4</fullName>
    </alternativeName>
</protein>
<feature type="transmembrane region" description="Helical" evidence="10">
    <location>
        <begin position="450"/>
        <end position="475"/>
    </location>
</feature>
<feature type="compositionally biased region" description="Basic and acidic residues" evidence="9">
    <location>
        <begin position="63"/>
        <end position="72"/>
    </location>
</feature>
<dbReference type="PANTHER" id="PTHR23502:SF68">
    <property type="entry name" value="MULTIDRUG TRANSPORTER, PUTATIVE (AFU_ORTHOLOGUE AFUA_3G01120)-RELATED"/>
    <property type="match status" value="1"/>
</dbReference>
<reference evidence="12 13" key="1">
    <citation type="submission" date="2017-03" db="EMBL/GenBank/DDBJ databases">
        <title>Genomes of endolithic fungi from Antarctica.</title>
        <authorList>
            <person name="Coleine C."/>
            <person name="Masonjones S."/>
            <person name="Stajich J.E."/>
        </authorList>
    </citation>
    <scope>NUCLEOTIDE SEQUENCE [LARGE SCALE GENOMIC DNA]</scope>
    <source>
        <strain evidence="12 13">CCFEE 6315</strain>
    </source>
</reference>
<dbReference type="SUPFAM" id="SSF103473">
    <property type="entry name" value="MFS general substrate transporter"/>
    <property type="match status" value="1"/>
</dbReference>
<organism evidence="12 13">
    <name type="scientific">Salinomyces thailandicus</name>
    <dbReference type="NCBI Taxonomy" id="706561"/>
    <lineage>
        <taxon>Eukaryota</taxon>
        <taxon>Fungi</taxon>
        <taxon>Dikarya</taxon>
        <taxon>Ascomycota</taxon>
        <taxon>Pezizomycotina</taxon>
        <taxon>Dothideomycetes</taxon>
        <taxon>Dothideomycetidae</taxon>
        <taxon>Mycosphaerellales</taxon>
        <taxon>Teratosphaeriaceae</taxon>
        <taxon>Salinomyces</taxon>
    </lineage>
</organism>
<evidence type="ECO:0000256" key="9">
    <source>
        <dbReference type="SAM" id="MobiDB-lite"/>
    </source>
</evidence>
<comment type="function">
    <text evidence="6">MFS transporter; part of the gene cluster that mediates the biosynthesis of cercosporin, a light-activated, non-host-selective toxin. The perylenequinone chromophore of cercosporin absorbs light energy to attain an electronically-activated triplet state and produces active oxygen species such as the hydroxyl radical, superoxide, hydrogen peroxide or singlet oxygen upon reaction with oxygen molecules. These reactive oxygen species cause damage to various cellular components including lipids, proteins and nucleic acids. Responsible for secretion and accumulation of cercosporin, but does not play any roles in self-protection against the toxicity of cercosporin.</text>
</comment>
<feature type="transmembrane region" description="Helical" evidence="10">
    <location>
        <begin position="487"/>
        <end position="508"/>
    </location>
</feature>
<dbReference type="Pfam" id="PF07690">
    <property type="entry name" value="MFS_1"/>
    <property type="match status" value="1"/>
</dbReference>
<evidence type="ECO:0000256" key="3">
    <source>
        <dbReference type="ARBA" id="ARBA00022989"/>
    </source>
</evidence>
<proteinExistence type="inferred from homology"/>
<evidence type="ECO:0000256" key="4">
    <source>
        <dbReference type="ARBA" id="ARBA00023136"/>
    </source>
</evidence>
<comment type="caution">
    <text evidence="12">The sequence shown here is derived from an EMBL/GenBank/DDBJ whole genome shotgun (WGS) entry which is preliminary data.</text>
</comment>
<gene>
    <name evidence="12" type="ORF">B0A50_08764</name>
</gene>
<feature type="transmembrane region" description="Helical" evidence="10">
    <location>
        <begin position="110"/>
        <end position="131"/>
    </location>
</feature>
<accession>A0A4U0TJE4</accession>
<evidence type="ECO:0000256" key="6">
    <source>
        <dbReference type="ARBA" id="ARBA00053977"/>
    </source>
</evidence>
<feature type="transmembrane region" description="Helical" evidence="10">
    <location>
        <begin position="336"/>
        <end position="361"/>
    </location>
</feature>
<feature type="transmembrane region" description="Helical" evidence="10">
    <location>
        <begin position="267"/>
        <end position="297"/>
    </location>
</feature>
<keyword evidence="2 10" id="KW-0812">Transmembrane</keyword>
<feature type="compositionally biased region" description="Basic and acidic residues" evidence="9">
    <location>
        <begin position="14"/>
        <end position="29"/>
    </location>
</feature>
<feature type="transmembrane region" description="Helical" evidence="10">
    <location>
        <begin position="373"/>
        <end position="397"/>
    </location>
</feature>
<feature type="transmembrane region" description="Helical" evidence="10">
    <location>
        <begin position="520"/>
        <end position="539"/>
    </location>
</feature>
<feature type="transmembrane region" description="Helical" evidence="10">
    <location>
        <begin position="204"/>
        <end position="226"/>
    </location>
</feature>
<dbReference type="EMBL" id="NAJL01000111">
    <property type="protein sequence ID" value="TKA21675.1"/>
    <property type="molecule type" value="Genomic_DNA"/>
</dbReference>
<evidence type="ECO:0000256" key="5">
    <source>
        <dbReference type="ARBA" id="ARBA00038347"/>
    </source>
</evidence>
<feature type="transmembrane region" description="Helical" evidence="10">
    <location>
        <begin position="425"/>
        <end position="444"/>
    </location>
</feature>
<dbReference type="GO" id="GO:0022857">
    <property type="term" value="F:transmembrane transporter activity"/>
    <property type="evidence" value="ECO:0007669"/>
    <property type="project" value="InterPro"/>
</dbReference>
<dbReference type="PROSITE" id="PS50850">
    <property type="entry name" value="MFS"/>
    <property type="match status" value="1"/>
</dbReference>
<dbReference type="AlphaFoldDB" id="A0A4U0TJE4"/>
<dbReference type="FunFam" id="1.20.1250.20:FF:000011">
    <property type="entry name" value="MFS multidrug transporter, putative"/>
    <property type="match status" value="1"/>
</dbReference>
<feature type="transmembrane region" description="Helical" evidence="10">
    <location>
        <begin position="238"/>
        <end position="255"/>
    </location>
</feature>
<dbReference type="GO" id="GO:0016020">
    <property type="term" value="C:membrane"/>
    <property type="evidence" value="ECO:0007669"/>
    <property type="project" value="UniProtKB-SubCell"/>
</dbReference>
<dbReference type="InterPro" id="IPR036259">
    <property type="entry name" value="MFS_trans_sf"/>
</dbReference>